<evidence type="ECO:0000259" key="4">
    <source>
        <dbReference type="SMART" id="SM01043"/>
    </source>
</evidence>
<organism evidence="5 6">
    <name type="scientific">Deinobacterium chartae</name>
    <dbReference type="NCBI Taxonomy" id="521158"/>
    <lineage>
        <taxon>Bacteria</taxon>
        <taxon>Thermotogati</taxon>
        <taxon>Deinococcota</taxon>
        <taxon>Deinococci</taxon>
        <taxon>Deinococcales</taxon>
        <taxon>Deinococcaceae</taxon>
        <taxon>Deinobacterium</taxon>
    </lineage>
</organism>
<evidence type="ECO:0000259" key="3">
    <source>
        <dbReference type="SMART" id="SM00862"/>
    </source>
</evidence>
<dbReference type="SMART" id="SM00862">
    <property type="entry name" value="Trans_reg_C"/>
    <property type="match status" value="1"/>
</dbReference>
<name>A0A841HXG7_9DEIO</name>
<feature type="domain" description="Bacterial transcriptional activator" evidence="4">
    <location>
        <begin position="80"/>
        <end position="225"/>
    </location>
</feature>
<keyword evidence="2" id="KW-0238">DNA-binding</keyword>
<proteinExistence type="inferred from homology"/>
<dbReference type="EMBL" id="JACHHG010000002">
    <property type="protein sequence ID" value="MBB6097344.1"/>
    <property type="molecule type" value="Genomic_DNA"/>
</dbReference>
<dbReference type="AlphaFoldDB" id="A0A841HXG7"/>
<keyword evidence="6" id="KW-1185">Reference proteome</keyword>
<dbReference type="Gene3D" id="1.10.10.10">
    <property type="entry name" value="Winged helix-like DNA-binding domain superfamily/Winged helix DNA-binding domain"/>
    <property type="match status" value="1"/>
</dbReference>
<evidence type="ECO:0000313" key="6">
    <source>
        <dbReference type="Proteomes" id="UP000569951"/>
    </source>
</evidence>
<gene>
    <name evidence="5" type="ORF">HNR42_000758</name>
</gene>
<dbReference type="GO" id="GO:0006355">
    <property type="term" value="P:regulation of DNA-templated transcription"/>
    <property type="evidence" value="ECO:0007669"/>
    <property type="project" value="InterPro"/>
</dbReference>
<dbReference type="SUPFAM" id="SSF48452">
    <property type="entry name" value="TPR-like"/>
    <property type="match status" value="1"/>
</dbReference>
<dbReference type="InterPro" id="IPR051677">
    <property type="entry name" value="AfsR-DnrI-RedD_regulator"/>
</dbReference>
<dbReference type="Proteomes" id="UP000569951">
    <property type="component" value="Unassembled WGS sequence"/>
</dbReference>
<feature type="domain" description="OmpR/PhoB-type" evidence="3">
    <location>
        <begin position="3"/>
        <end position="75"/>
    </location>
</feature>
<dbReference type="Gene3D" id="1.25.40.10">
    <property type="entry name" value="Tetratricopeptide repeat domain"/>
    <property type="match status" value="1"/>
</dbReference>
<dbReference type="GO" id="GO:0000160">
    <property type="term" value="P:phosphorelay signal transduction system"/>
    <property type="evidence" value="ECO:0007669"/>
    <property type="project" value="InterPro"/>
</dbReference>
<dbReference type="Pfam" id="PF03704">
    <property type="entry name" value="BTAD"/>
    <property type="match status" value="1"/>
</dbReference>
<evidence type="ECO:0000256" key="2">
    <source>
        <dbReference type="ARBA" id="ARBA00023125"/>
    </source>
</evidence>
<sequence length="256" mass="28813">MNGVPARWNSASAQELFFYLLSHPQGRSRDEILEDLWQLGRDAASVNRFRVTVHRVRTALGWSGALVEEYGRYRLAPEVLDASDVQALYAALQQAEATLEPRARLEGFRQVLHLSEADYLPGVRAEWAEAAREEHRALYVRACVEVSLAYCEEHNCAEAAAALVRALKRDPYVGENLHQRLMACLTVVEGKYAAIEHYRRFLRFLREDLEDCPMPETVELAERIKCGEGVCPRALQPRPDAACLLVPGSQARGVLP</sequence>
<dbReference type="InterPro" id="IPR001867">
    <property type="entry name" value="OmpR/PhoB-type_DNA-bd"/>
</dbReference>
<protein>
    <submittedName>
        <fullName evidence="5">Two-component SAPR family response regulator</fullName>
    </submittedName>
</protein>
<reference evidence="5 6" key="1">
    <citation type="submission" date="2020-08" db="EMBL/GenBank/DDBJ databases">
        <title>Genomic Encyclopedia of Type Strains, Phase IV (KMG-IV): sequencing the most valuable type-strain genomes for metagenomic binning, comparative biology and taxonomic classification.</title>
        <authorList>
            <person name="Goeker M."/>
        </authorList>
    </citation>
    <scope>NUCLEOTIDE SEQUENCE [LARGE SCALE GENOMIC DNA]</scope>
    <source>
        <strain evidence="5 6">DSM 21458</strain>
    </source>
</reference>
<dbReference type="PANTHER" id="PTHR35807">
    <property type="entry name" value="TRANSCRIPTIONAL REGULATOR REDD-RELATED"/>
    <property type="match status" value="1"/>
</dbReference>
<accession>A0A841HXG7</accession>
<dbReference type="InterPro" id="IPR011990">
    <property type="entry name" value="TPR-like_helical_dom_sf"/>
</dbReference>
<evidence type="ECO:0000256" key="1">
    <source>
        <dbReference type="ARBA" id="ARBA00005820"/>
    </source>
</evidence>
<evidence type="ECO:0000313" key="5">
    <source>
        <dbReference type="EMBL" id="MBB6097344.1"/>
    </source>
</evidence>
<dbReference type="RefSeq" id="WP_221276879.1">
    <property type="nucleotide sequence ID" value="NZ_JACHHG010000002.1"/>
</dbReference>
<comment type="caution">
    <text evidence="5">The sequence shown here is derived from an EMBL/GenBank/DDBJ whole genome shotgun (WGS) entry which is preliminary data.</text>
</comment>
<dbReference type="InterPro" id="IPR016032">
    <property type="entry name" value="Sig_transdc_resp-reg_C-effctor"/>
</dbReference>
<comment type="similarity">
    <text evidence="1">Belongs to the AfsR/DnrI/RedD regulatory family.</text>
</comment>
<dbReference type="GO" id="GO:0003677">
    <property type="term" value="F:DNA binding"/>
    <property type="evidence" value="ECO:0007669"/>
    <property type="project" value="UniProtKB-KW"/>
</dbReference>
<dbReference type="PANTHER" id="PTHR35807:SF2">
    <property type="entry name" value="TRANSCRIPTIONAL ACTIVATOR DOMAIN"/>
    <property type="match status" value="1"/>
</dbReference>
<dbReference type="InterPro" id="IPR036388">
    <property type="entry name" value="WH-like_DNA-bd_sf"/>
</dbReference>
<dbReference type="SMART" id="SM01043">
    <property type="entry name" value="BTAD"/>
    <property type="match status" value="1"/>
</dbReference>
<dbReference type="SUPFAM" id="SSF46894">
    <property type="entry name" value="C-terminal effector domain of the bipartite response regulators"/>
    <property type="match status" value="1"/>
</dbReference>
<dbReference type="InterPro" id="IPR005158">
    <property type="entry name" value="BTAD"/>
</dbReference>